<dbReference type="CDD" id="cd00371">
    <property type="entry name" value="HMA"/>
    <property type="match status" value="1"/>
</dbReference>
<evidence type="ECO:0000256" key="17">
    <source>
        <dbReference type="RuleBase" id="RU362081"/>
    </source>
</evidence>
<reference evidence="19 20" key="1">
    <citation type="submission" date="2018-06" db="EMBL/GenBank/DDBJ databases">
        <title>Paenibacillus imtechensis sp. nov.</title>
        <authorList>
            <person name="Pinnaka A.K."/>
            <person name="Singh H."/>
            <person name="Kaur M."/>
        </authorList>
    </citation>
    <scope>NUCLEOTIDE SEQUENCE [LARGE SCALE GENOMIC DNA]</scope>
    <source>
        <strain evidence="19 20">SMB1</strain>
    </source>
</reference>
<evidence type="ECO:0000313" key="20">
    <source>
        <dbReference type="Proteomes" id="UP000249522"/>
    </source>
</evidence>
<dbReference type="Pfam" id="PF00122">
    <property type="entry name" value="E1-E2_ATPase"/>
    <property type="match status" value="1"/>
</dbReference>
<dbReference type="Pfam" id="PF00702">
    <property type="entry name" value="Hydrolase"/>
    <property type="match status" value="1"/>
</dbReference>
<dbReference type="SFLD" id="SFLDS00003">
    <property type="entry name" value="Haloacid_Dehalogenase"/>
    <property type="match status" value="1"/>
</dbReference>
<dbReference type="FunFam" id="2.70.150.10:FF:000002">
    <property type="entry name" value="Copper-transporting ATPase 1, putative"/>
    <property type="match status" value="1"/>
</dbReference>
<dbReference type="Gene3D" id="2.70.150.10">
    <property type="entry name" value="Calcium-transporting ATPase, cytoplasmic transduction domain A"/>
    <property type="match status" value="1"/>
</dbReference>
<sequence>MANPEGGRDSAAAGADERDRHVYRVQGFTCAGCAGTFEKKVRELPGVTEAQVNFGAAKITVYGSASLGELEKAGEFERLKLYPEHQRVEERPKEPFWRNKAVLTVIASGLLLAAGVIALWLQAWEESLLSIMLFSASIITGGYGMFKKGISNLASLRFDMNTLMTIAVIGAAIIGEWSEGAIVVLLFAVSEALESYSMNKARQSIRSLMDIAPREATIERNGRQVSIPVEDIRVGDRMVVKPGQKIAMDGVIINGESGINQAAITGESIPAWKRDGDEVFAGTINGEGLLIIEVTRTSADTTLAKIIHLVEEAQAERAPSQAFVDRFARYYTPFIMLVALGVAVLPPLIGGADWSHWVYEGLAVLVVGCPCALVISTPIAIVTAIGSAAKRGVLIKGGVYLEEAGRIKAVVFDKTGTLTRGVPVVTDLVPVGEASLHEALGKAAAVEKGSTHPLAAAIVRKAEDSGAVLPQAQNFKSMTGLGAQAAVEGSLYQVGSPRLFAELLADSQQYGGLTEQIERLQAEGKTVMAAGSGSGIELLIAVADELRATSRQTIAALKQAGVMHTAVLTGDNRLAAEAVAAEVGVNEYRAELLPQHKVEAVKGLKEKYGNVAMVGDGVNDAPALASADVGIAMGGAGSDAALETADIVLMADDLEKLPFTIKLSRRAVGIIKQNIVFSLGIKAAALALLAPGLLTLWIAILADMGATLAVTLNSMRLLRVRDAGHDNQQ</sequence>
<dbReference type="InterPro" id="IPR023214">
    <property type="entry name" value="HAD_sf"/>
</dbReference>
<evidence type="ECO:0000256" key="12">
    <source>
        <dbReference type="ARBA" id="ARBA00022989"/>
    </source>
</evidence>
<comment type="subcellular location">
    <subcellularLocation>
        <location evidence="1">Cell membrane</location>
        <topology evidence="1">Multi-pass membrane protein</topology>
    </subcellularLocation>
</comment>
<keyword evidence="6" id="KW-0597">Phosphoprotein</keyword>
<dbReference type="PROSITE" id="PS00154">
    <property type="entry name" value="ATPASE_E1_E2"/>
    <property type="match status" value="1"/>
</dbReference>
<keyword evidence="3" id="KW-0813">Transport</keyword>
<keyword evidence="7 17" id="KW-0812">Transmembrane</keyword>
<feature type="transmembrane region" description="Helical" evidence="17">
    <location>
        <begin position="330"/>
        <end position="349"/>
    </location>
</feature>
<dbReference type="PROSITE" id="PS01229">
    <property type="entry name" value="COF_2"/>
    <property type="match status" value="1"/>
</dbReference>
<dbReference type="InterPro" id="IPR051014">
    <property type="entry name" value="Cation_Transport_ATPase_IB"/>
</dbReference>
<dbReference type="EMBL" id="QKRB01000046">
    <property type="protein sequence ID" value="PZD94914.1"/>
    <property type="molecule type" value="Genomic_DNA"/>
</dbReference>
<evidence type="ECO:0000256" key="4">
    <source>
        <dbReference type="ARBA" id="ARBA00022475"/>
    </source>
</evidence>
<dbReference type="SFLD" id="SFLDG00002">
    <property type="entry name" value="C1.7:_P-type_atpase_like"/>
    <property type="match status" value="1"/>
</dbReference>
<keyword evidence="4 17" id="KW-1003">Cell membrane</keyword>
<comment type="caution">
    <text evidence="19">The sequence shown here is derived from an EMBL/GenBank/DDBJ whole genome shotgun (WGS) entry which is preliminary data.</text>
</comment>
<evidence type="ECO:0000256" key="13">
    <source>
        <dbReference type="ARBA" id="ARBA00023065"/>
    </source>
</evidence>
<evidence type="ECO:0000256" key="11">
    <source>
        <dbReference type="ARBA" id="ARBA00022967"/>
    </source>
</evidence>
<evidence type="ECO:0000256" key="5">
    <source>
        <dbReference type="ARBA" id="ARBA00022539"/>
    </source>
</evidence>
<evidence type="ECO:0000256" key="10">
    <source>
        <dbReference type="ARBA" id="ARBA00022840"/>
    </source>
</evidence>
<name>A0A2W1LK90_9BACL</name>
<dbReference type="GO" id="GO:0046872">
    <property type="term" value="F:metal ion binding"/>
    <property type="evidence" value="ECO:0007669"/>
    <property type="project" value="UniProtKB-KW"/>
</dbReference>
<dbReference type="AlphaFoldDB" id="A0A2W1LK90"/>
<dbReference type="InterPro" id="IPR059000">
    <property type="entry name" value="ATPase_P-type_domA"/>
</dbReference>
<dbReference type="SUPFAM" id="SSF81665">
    <property type="entry name" value="Calcium ATPase, transmembrane domain M"/>
    <property type="match status" value="1"/>
</dbReference>
<dbReference type="InterPro" id="IPR036163">
    <property type="entry name" value="HMA_dom_sf"/>
</dbReference>
<evidence type="ECO:0000256" key="3">
    <source>
        <dbReference type="ARBA" id="ARBA00022448"/>
    </source>
</evidence>
<dbReference type="SUPFAM" id="SSF81653">
    <property type="entry name" value="Calcium ATPase, transduction domain A"/>
    <property type="match status" value="1"/>
</dbReference>
<dbReference type="EC" id="7.2.2.21" evidence="15"/>
<dbReference type="InterPro" id="IPR017969">
    <property type="entry name" value="Heavy-metal-associated_CS"/>
</dbReference>
<evidence type="ECO:0000256" key="7">
    <source>
        <dbReference type="ARBA" id="ARBA00022692"/>
    </source>
</evidence>
<dbReference type="InterPro" id="IPR001757">
    <property type="entry name" value="P_typ_ATPase"/>
</dbReference>
<dbReference type="PROSITE" id="PS50846">
    <property type="entry name" value="HMA_2"/>
    <property type="match status" value="1"/>
</dbReference>
<dbReference type="Pfam" id="PF00403">
    <property type="entry name" value="HMA"/>
    <property type="match status" value="1"/>
</dbReference>
<evidence type="ECO:0000256" key="1">
    <source>
        <dbReference type="ARBA" id="ARBA00004651"/>
    </source>
</evidence>
<evidence type="ECO:0000256" key="16">
    <source>
        <dbReference type="ARBA" id="ARBA00049338"/>
    </source>
</evidence>
<dbReference type="PRINTS" id="PR00119">
    <property type="entry name" value="CATATPASE"/>
</dbReference>
<gene>
    <name evidence="19" type="primary">cadA</name>
    <name evidence="19" type="ORF">DNH61_14815</name>
</gene>
<feature type="transmembrane region" description="Helical" evidence="17">
    <location>
        <begin position="127"/>
        <end position="146"/>
    </location>
</feature>
<evidence type="ECO:0000256" key="14">
    <source>
        <dbReference type="ARBA" id="ARBA00023136"/>
    </source>
</evidence>
<evidence type="ECO:0000313" key="19">
    <source>
        <dbReference type="EMBL" id="PZD94914.1"/>
    </source>
</evidence>
<dbReference type="InterPro" id="IPR023299">
    <property type="entry name" value="ATPase_P-typ_cyto_dom_N"/>
</dbReference>
<dbReference type="Gene3D" id="3.40.1110.10">
    <property type="entry name" value="Calcium-transporting ATPase, cytoplasmic domain N"/>
    <property type="match status" value="1"/>
</dbReference>
<evidence type="ECO:0000256" key="6">
    <source>
        <dbReference type="ARBA" id="ARBA00022553"/>
    </source>
</evidence>
<dbReference type="PROSITE" id="PS01047">
    <property type="entry name" value="HMA_1"/>
    <property type="match status" value="1"/>
</dbReference>
<comment type="catalytic activity">
    <reaction evidence="16">
        <text>Cd(2+)(in) + ATP + H2O = Cd(2+)(out) + ADP + phosphate + H(+)</text>
        <dbReference type="Rhea" id="RHEA:12132"/>
        <dbReference type="ChEBI" id="CHEBI:15377"/>
        <dbReference type="ChEBI" id="CHEBI:15378"/>
        <dbReference type="ChEBI" id="CHEBI:30616"/>
        <dbReference type="ChEBI" id="CHEBI:43474"/>
        <dbReference type="ChEBI" id="CHEBI:48775"/>
        <dbReference type="ChEBI" id="CHEBI:456216"/>
        <dbReference type="EC" id="7.2.2.21"/>
    </reaction>
</comment>
<dbReference type="CDD" id="cd07545">
    <property type="entry name" value="P-type_ATPase_Cd-like"/>
    <property type="match status" value="1"/>
</dbReference>
<keyword evidence="14 17" id="KW-0472">Membrane</keyword>
<dbReference type="SFLD" id="SFLDF00027">
    <property type="entry name" value="p-type_atpase"/>
    <property type="match status" value="1"/>
</dbReference>
<dbReference type="InterPro" id="IPR036412">
    <property type="entry name" value="HAD-like_sf"/>
</dbReference>
<dbReference type="Gene3D" id="3.40.50.1000">
    <property type="entry name" value="HAD superfamily/HAD-like"/>
    <property type="match status" value="1"/>
</dbReference>
<dbReference type="InterPro" id="IPR006121">
    <property type="entry name" value="HMA_dom"/>
</dbReference>
<evidence type="ECO:0000256" key="15">
    <source>
        <dbReference type="ARBA" id="ARBA00039103"/>
    </source>
</evidence>
<dbReference type="PRINTS" id="PR00941">
    <property type="entry name" value="CDATPASE"/>
</dbReference>
<keyword evidence="12 17" id="KW-1133">Transmembrane helix</keyword>
<evidence type="ECO:0000256" key="9">
    <source>
        <dbReference type="ARBA" id="ARBA00022741"/>
    </source>
</evidence>
<feature type="transmembrane region" description="Helical" evidence="17">
    <location>
        <begin position="670"/>
        <end position="690"/>
    </location>
</feature>
<dbReference type="Gene3D" id="3.30.70.100">
    <property type="match status" value="1"/>
</dbReference>
<dbReference type="SUPFAM" id="SSF56784">
    <property type="entry name" value="HAD-like"/>
    <property type="match status" value="1"/>
</dbReference>
<feature type="domain" description="HMA" evidence="18">
    <location>
        <begin position="19"/>
        <end position="82"/>
    </location>
</feature>
<keyword evidence="11" id="KW-1278">Translocase</keyword>
<keyword evidence="5" id="KW-0104">Cadmium</keyword>
<dbReference type="GO" id="GO:0008551">
    <property type="term" value="F:P-type cadmium transporter activity"/>
    <property type="evidence" value="ECO:0007669"/>
    <property type="project" value="UniProtKB-EC"/>
</dbReference>
<evidence type="ECO:0000256" key="8">
    <source>
        <dbReference type="ARBA" id="ARBA00022723"/>
    </source>
</evidence>
<feature type="transmembrane region" description="Helical" evidence="17">
    <location>
        <begin position="361"/>
        <end position="386"/>
    </location>
</feature>
<dbReference type="InterPro" id="IPR027256">
    <property type="entry name" value="P-typ_ATPase_IB"/>
</dbReference>
<keyword evidence="20" id="KW-1185">Reference proteome</keyword>
<keyword evidence="10 17" id="KW-0067">ATP-binding</keyword>
<dbReference type="NCBIfam" id="TIGR01512">
    <property type="entry name" value="ATPase-IB2_Cd"/>
    <property type="match status" value="1"/>
</dbReference>
<dbReference type="PANTHER" id="PTHR48085">
    <property type="entry name" value="CADMIUM/ZINC-TRANSPORTING ATPASE HMA2-RELATED"/>
    <property type="match status" value="1"/>
</dbReference>
<dbReference type="SUPFAM" id="SSF55008">
    <property type="entry name" value="HMA, heavy metal-associated domain"/>
    <property type="match status" value="1"/>
</dbReference>
<dbReference type="NCBIfam" id="TIGR01494">
    <property type="entry name" value="ATPase_P-type"/>
    <property type="match status" value="1"/>
</dbReference>
<keyword evidence="13" id="KW-0406">Ion transport</keyword>
<evidence type="ECO:0000259" key="18">
    <source>
        <dbReference type="PROSITE" id="PS50846"/>
    </source>
</evidence>
<dbReference type="Proteomes" id="UP000249522">
    <property type="component" value="Unassembled WGS sequence"/>
</dbReference>
<evidence type="ECO:0000256" key="2">
    <source>
        <dbReference type="ARBA" id="ARBA00006024"/>
    </source>
</evidence>
<accession>A0A2W1LK90</accession>
<feature type="transmembrane region" description="Helical" evidence="17">
    <location>
        <begin position="101"/>
        <end position="121"/>
    </location>
</feature>
<protein>
    <recommendedName>
        <fullName evidence="15">Cd(2+)-exporting ATPase</fullName>
        <ecNumber evidence="15">7.2.2.21</ecNumber>
    </recommendedName>
</protein>
<keyword evidence="9 17" id="KW-0547">Nucleotide-binding</keyword>
<dbReference type="NCBIfam" id="TIGR01525">
    <property type="entry name" value="ATPase-IB_hvy"/>
    <property type="match status" value="1"/>
</dbReference>
<dbReference type="InterPro" id="IPR023298">
    <property type="entry name" value="ATPase_P-typ_TM_dom_sf"/>
</dbReference>
<dbReference type="GO" id="GO:0016887">
    <property type="term" value="F:ATP hydrolysis activity"/>
    <property type="evidence" value="ECO:0007669"/>
    <property type="project" value="InterPro"/>
</dbReference>
<organism evidence="19 20">
    <name type="scientific">Paenibacillus sambharensis</name>
    <dbReference type="NCBI Taxonomy" id="1803190"/>
    <lineage>
        <taxon>Bacteria</taxon>
        <taxon>Bacillati</taxon>
        <taxon>Bacillota</taxon>
        <taxon>Bacilli</taxon>
        <taxon>Bacillales</taxon>
        <taxon>Paenibacillaceae</taxon>
        <taxon>Paenibacillus</taxon>
    </lineage>
</organism>
<dbReference type="OrthoDB" id="9813266at2"/>
<comment type="similarity">
    <text evidence="2 17">Belongs to the cation transport ATPase (P-type) (TC 3.A.3) family. Type IB subfamily.</text>
</comment>
<dbReference type="NCBIfam" id="TIGR01511">
    <property type="entry name" value="ATPase-IB1_Cu"/>
    <property type="match status" value="1"/>
</dbReference>
<dbReference type="InterPro" id="IPR008250">
    <property type="entry name" value="ATPase_P-typ_transduc_dom_A_sf"/>
</dbReference>
<dbReference type="GO" id="GO:0005524">
    <property type="term" value="F:ATP binding"/>
    <property type="evidence" value="ECO:0007669"/>
    <property type="project" value="UniProtKB-UniRule"/>
</dbReference>
<dbReference type="RefSeq" id="WP_111147462.1">
    <property type="nucleotide sequence ID" value="NZ_QKRB01000046.1"/>
</dbReference>
<dbReference type="InterPro" id="IPR018303">
    <property type="entry name" value="ATPase_P-typ_P_site"/>
</dbReference>
<dbReference type="GO" id="GO:0005886">
    <property type="term" value="C:plasma membrane"/>
    <property type="evidence" value="ECO:0007669"/>
    <property type="project" value="UniProtKB-SubCell"/>
</dbReference>
<dbReference type="PANTHER" id="PTHR48085:SF5">
    <property type="entry name" value="CADMIUM_ZINC-TRANSPORTING ATPASE HMA4-RELATED"/>
    <property type="match status" value="1"/>
</dbReference>
<keyword evidence="8 17" id="KW-0479">Metal-binding</keyword>
<proteinExistence type="inferred from homology"/>
<dbReference type="InterPro" id="IPR044492">
    <property type="entry name" value="P_typ_ATPase_HD_dom"/>
</dbReference>